<proteinExistence type="predicted"/>
<protein>
    <submittedName>
        <fullName evidence="2">Uncharacterized protein</fullName>
    </submittedName>
</protein>
<accession>A0A2U3QKF9</accession>
<gene>
    <name evidence="2" type="ORF">NBG4_770010</name>
</gene>
<dbReference type="EMBL" id="OUUY01000127">
    <property type="protein sequence ID" value="SPQ01879.1"/>
    <property type="molecule type" value="Genomic_DNA"/>
</dbReference>
<keyword evidence="1" id="KW-0472">Membrane</keyword>
<sequence>MQTGSSVKGHIFSAFPFLVGVDARKHLSNVKKNISGISAFIRILLGTSIILLGRGSNKPLFIMLSPYERLSEGIRVNTNKIYA</sequence>
<reference evidence="3" key="1">
    <citation type="submission" date="2018-03" db="EMBL/GenBank/DDBJ databases">
        <authorList>
            <person name="Zecchin S."/>
        </authorList>
    </citation>
    <scope>NUCLEOTIDE SEQUENCE [LARGE SCALE GENOMIC DNA]</scope>
</reference>
<evidence type="ECO:0000256" key="1">
    <source>
        <dbReference type="SAM" id="Phobius"/>
    </source>
</evidence>
<keyword evidence="3" id="KW-1185">Reference proteome</keyword>
<keyword evidence="1" id="KW-1133">Transmembrane helix</keyword>
<evidence type="ECO:0000313" key="3">
    <source>
        <dbReference type="Proteomes" id="UP000245125"/>
    </source>
</evidence>
<keyword evidence="1" id="KW-0812">Transmembrane</keyword>
<feature type="transmembrane region" description="Helical" evidence="1">
    <location>
        <begin position="34"/>
        <end position="53"/>
    </location>
</feature>
<organism evidence="2 3">
    <name type="scientific">Candidatus Sulfobium mesophilum</name>
    <dbReference type="NCBI Taxonomy" id="2016548"/>
    <lineage>
        <taxon>Bacteria</taxon>
        <taxon>Pseudomonadati</taxon>
        <taxon>Nitrospirota</taxon>
        <taxon>Nitrospiria</taxon>
        <taxon>Nitrospirales</taxon>
        <taxon>Nitrospiraceae</taxon>
        <taxon>Candidatus Sulfobium</taxon>
    </lineage>
</organism>
<dbReference type="AlphaFoldDB" id="A0A2U3QKF9"/>
<name>A0A2U3QKF9_9BACT</name>
<dbReference type="Proteomes" id="UP000245125">
    <property type="component" value="Unassembled WGS sequence"/>
</dbReference>
<evidence type="ECO:0000313" key="2">
    <source>
        <dbReference type="EMBL" id="SPQ01879.1"/>
    </source>
</evidence>